<evidence type="ECO:0000313" key="2">
    <source>
        <dbReference type="EMBL" id="MCX7445808.1"/>
    </source>
</evidence>
<proteinExistence type="predicted"/>
<comment type="caution">
    <text evidence="2">The sequence shown here is derived from an EMBL/GenBank/DDBJ whole genome shotgun (WGS) entry which is preliminary data.</text>
</comment>
<evidence type="ECO:0000313" key="3">
    <source>
        <dbReference type="Proteomes" id="UP001081709"/>
    </source>
</evidence>
<sequence length="145" mass="16314">MNESLSALLRDYPAASFIVGVVALVALVLPSVSKSMREAGGLIGTAARKVHEWRERAIAEDQQVTAREIADLRAEIDRLDAGIRRIEERETLQHAYIVEVTERMRRIEIWAADNGLTLPPPPFRTFTEWLTDRETHQPGRDAPGD</sequence>
<gene>
    <name evidence="2" type="ORF">OS125_11250</name>
</gene>
<keyword evidence="1" id="KW-1133">Transmembrane helix</keyword>
<keyword evidence="1" id="KW-0472">Membrane</keyword>
<organism evidence="2 3">
    <name type="scientific">Corynebacterium pygosceleis</name>
    <dbReference type="NCBI Taxonomy" id="2800406"/>
    <lineage>
        <taxon>Bacteria</taxon>
        <taxon>Bacillati</taxon>
        <taxon>Actinomycetota</taxon>
        <taxon>Actinomycetes</taxon>
        <taxon>Mycobacteriales</taxon>
        <taxon>Corynebacteriaceae</taxon>
        <taxon>Corynebacterium</taxon>
    </lineage>
</organism>
<keyword evidence="1" id="KW-0812">Transmembrane</keyword>
<reference evidence="2" key="1">
    <citation type="submission" date="2022-11" db="EMBL/GenBank/DDBJ databases">
        <title>Corynebacterium sp. isolated from Penguins.</title>
        <authorList>
            <person name="Sedlar K."/>
            <person name="Svec P."/>
        </authorList>
    </citation>
    <scope>NUCLEOTIDE SEQUENCE</scope>
    <source>
        <strain evidence="2">P7003</strain>
    </source>
</reference>
<dbReference type="Proteomes" id="UP001081709">
    <property type="component" value="Unassembled WGS sequence"/>
</dbReference>
<feature type="transmembrane region" description="Helical" evidence="1">
    <location>
        <begin position="12"/>
        <end position="29"/>
    </location>
</feature>
<accession>A0ABT3WVM2</accession>
<evidence type="ECO:0000256" key="1">
    <source>
        <dbReference type="SAM" id="Phobius"/>
    </source>
</evidence>
<dbReference type="EMBL" id="JAPMKV010000010">
    <property type="protein sequence ID" value="MCX7445808.1"/>
    <property type="molecule type" value="Genomic_DNA"/>
</dbReference>
<evidence type="ECO:0008006" key="4">
    <source>
        <dbReference type="Google" id="ProtNLM"/>
    </source>
</evidence>
<dbReference type="RefSeq" id="WP_267186835.1">
    <property type="nucleotide sequence ID" value="NZ_JAPMKV010000010.1"/>
</dbReference>
<keyword evidence="3" id="KW-1185">Reference proteome</keyword>
<name>A0ABT3WVM2_9CORY</name>
<protein>
    <recommendedName>
        <fullName evidence="4">Secreted protein</fullName>
    </recommendedName>
</protein>